<gene>
    <name evidence="1" type="ORF">EJG51_014245</name>
</gene>
<evidence type="ECO:0000313" key="1">
    <source>
        <dbReference type="EMBL" id="QJQ07764.1"/>
    </source>
</evidence>
<evidence type="ECO:0000313" key="2">
    <source>
        <dbReference type="Proteomes" id="UP000274350"/>
    </source>
</evidence>
<dbReference type="KEGG" id="upi:EJG51_014245"/>
<protein>
    <submittedName>
        <fullName evidence="1">Transporter</fullName>
    </submittedName>
</protein>
<dbReference type="OrthoDB" id="112742at2"/>
<dbReference type="Pfam" id="PF13557">
    <property type="entry name" value="Phenol_MetA_deg"/>
    <property type="match status" value="1"/>
</dbReference>
<dbReference type="EMBL" id="CP051152">
    <property type="protein sequence ID" value="QJQ07764.1"/>
    <property type="molecule type" value="Genomic_DNA"/>
</dbReference>
<organism evidence="1 2">
    <name type="scientific">Undibacterium piscinae</name>
    <dbReference type="NCBI Taxonomy" id="2495591"/>
    <lineage>
        <taxon>Bacteria</taxon>
        <taxon>Pseudomonadati</taxon>
        <taxon>Pseudomonadota</taxon>
        <taxon>Betaproteobacteria</taxon>
        <taxon>Burkholderiales</taxon>
        <taxon>Oxalobacteraceae</taxon>
        <taxon>Undibacterium</taxon>
    </lineage>
</organism>
<proteinExistence type="predicted"/>
<accession>A0A6M4A9H5</accession>
<name>A0A6M4A9H5_9BURK</name>
<sequence length="244" mass="26059">MLLAAPFVFADDSDDAITPYRPSVSSPAQLPLAGQLELELGGLSARSDQERRHSMPYQLKLAFSKDWGVLLGGEMLVLANDGAGQVDRGFGDTTLVLKRAFIVDEDNAFGLELAAKVPTAARAIGSGSADYTVNGIFSKDMGPVHMDLNLNLTRLGAPELDSSRMQTGLSSSFSTALSERWGITGEWSGSRRNGTKSQGQALFALSYSPDKRMTMDLGLSKGLTASAPDWTIFAGLVIPVAKLW</sequence>
<dbReference type="InterPro" id="IPR025737">
    <property type="entry name" value="FApF"/>
</dbReference>
<reference evidence="1 2" key="1">
    <citation type="journal article" date="2019" name="Int. J. Syst. Evol. Microbiol.">
        <title>Undibacterium piscinae sp. nov., isolated from Korean shiner intestine.</title>
        <authorList>
            <person name="Lee S.Y."/>
            <person name="Kang W."/>
            <person name="Kim P.S."/>
            <person name="Kim H.S."/>
            <person name="Sung H."/>
            <person name="Shin N.R."/>
            <person name="Whon T.W."/>
            <person name="Yun J.H."/>
            <person name="Lee J.Y."/>
            <person name="Lee J.Y."/>
            <person name="Jung M.J."/>
            <person name="Jeong Y.S."/>
            <person name="Tak E.J."/>
            <person name="Han J.E."/>
            <person name="Hyun D.W."/>
            <person name="Kang M.S."/>
            <person name="Lee K.E."/>
            <person name="Lee B.H."/>
            <person name="Bae J.W."/>
        </authorList>
    </citation>
    <scope>NUCLEOTIDE SEQUENCE [LARGE SCALE GENOMIC DNA]</scope>
    <source>
        <strain evidence="1 2">S11R28</strain>
    </source>
</reference>
<dbReference type="Proteomes" id="UP000274350">
    <property type="component" value="Chromosome"/>
</dbReference>
<keyword evidence="2" id="KW-1185">Reference proteome</keyword>
<dbReference type="AlphaFoldDB" id="A0A6M4A9H5"/>